<reference evidence="2" key="1">
    <citation type="submission" date="2016-12" db="EMBL/GenBank/DDBJ databases">
        <authorList>
            <person name="Wang Q."/>
            <person name="Wang J."/>
            <person name="Luo J."/>
            <person name="Yang Z."/>
            <person name="Zeng Y."/>
            <person name="Chen S."/>
            <person name="Cai Z."/>
            <person name="Wu Z."/>
            <person name="Li X."/>
        </authorList>
    </citation>
    <scope>NUCLEOTIDE SEQUENCE</scope>
</reference>
<dbReference type="AlphaFoldDB" id="A0A4Y1KCJ4"/>
<keyword evidence="1" id="KW-0472">Membrane</keyword>
<evidence type="ECO:0000313" key="2">
    <source>
        <dbReference type="EMBL" id="ATP74887.1"/>
    </source>
</evidence>
<geneLocation type="chloroplast" evidence="2"/>
<proteinExistence type="predicted"/>
<dbReference type="RefSeq" id="YP_009667331.1">
    <property type="nucleotide sequence ID" value="NC_043774.1"/>
</dbReference>
<protein>
    <submittedName>
        <fullName evidence="2">Uncharacterized protein</fullName>
    </submittedName>
</protein>
<dbReference type="GeneID" id="40872235"/>
<evidence type="ECO:0000256" key="1">
    <source>
        <dbReference type="SAM" id="Phobius"/>
    </source>
</evidence>
<keyword evidence="2" id="KW-0150">Chloroplast</keyword>
<keyword evidence="1" id="KW-0812">Transmembrane</keyword>
<gene>
    <name evidence="2" type="primary">orf105</name>
</gene>
<feature type="transmembrane region" description="Helical" evidence="1">
    <location>
        <begin position="73"/>
        <end position="98"/>
    </location>
</feature>
<sequence>MSQSEKPFLRYPMIHSAIWSEQGIYQRKGYVHKNPKWIPWKRIVQSMDLLLFFHPIGFYSLTFSKRKRKILYFYNPIALLTLEGILLISMLFLIHICLHSRIKTK</sequence>
<keyword evidence="2" id="KW-0934">Plastid</keyword>
<accession>A0A4Y1KCJ4</accession>
<organism evidence="2">
    <name type="scientific">Thalassia hemprichii</name>
    <dbReference type="NCBI Taxonomy" id="55496"/>
    <lineage>
        <taxon>Eukaryota</taxon>
        <taxon>Viridiplantae</taxon>
        <taxon>Streptophyta</taxon>
        <taxon>Embryophyta</taxon>
        <taxon>Tracheophyta</taxon>
        <taxon>Spermatophyta</taxon>
        <taxon>Magnoliopsida</taxon>
        <taxon>Liliopsida</taxon>
        <taxon>Hydrocharitaceae</taxon>
        <taxon>Thalassia</taxon>
    </lineage>
</organism>
<name>A0A4Y1KCJ4_9LILI</name>
<keyword evidence="1" id="KW-1133">Transmembrane helix</keyword>
<dbReference type="EMBL" id="KY399983">
    <property type="protein sequence ID" value="ATP74887.1"/>
    <property type="molecule type" value="Genomic_DNA"/>
</dbReference>